<dbReference type="GO" id="GO:0016020">
    <property type="term" value="C:membrane"/>
    <property type="evidence" value="ECO:0007669"/>
    <property type="project" value="UniProtKB-SubCell"/>
</dbReference>
<evidence type="ECO:0000256" key="5">
    <source>
        <dbReference type="ARBA" id="ARBA00022692"/>
    </source>
</evidence>
<sequence length="257" mass="29076">MIVLSDMRAVKEILDDHSIETSSRPFFYALEAVTNGKYTFSAITSLTFGRREPNHDSPKIREFADYIRNFTNTISPEAAPVDLIPILKYIPERFAPWKRLWKVTQAQQQALYYSLLEYTESKVRGGNGSGSFVETLLEKQAELKLSRDMIAYIAGVLMDGGTESTATTLQSLILCLVKSPASYRKAQEEIDRVVGNGRLPVASDINNLPYIQAILKELTSVKNMDRYSVSDPLAQLAFPMPLQRIFRSEILLFHLYP</sequence>
<evidence type="ECO:0000256" key="2">
    <source>
        <dbReference type="ARBA" id="ARBA00004167"/>
    </source>
</evidence>
<dbReference type="GO" id="GO:0004497">
    <property type="term" value="F:monooxygenase activity"/>
    <property type="evidence" value="ECO:0007669"/>
    <property type="project" value="UniProtKB-KW"/>
</dbReference>
<keyword evidence="7" id="KW-1133">Transmembrane helix</keyword>
<dbReference type="GO" id="GO:0005506">
    <property type="term" value="F:iron ion binding"/>
    <property type="evidence" value="ECO:0007669"/>
    <property type="project" value="InterPro"/>
</dbReference>
<dbReference type="GO" id="GO:0020037">
    <property type="term" value="F:heme binding"/>
    <property type="evidence" value="ECO:0007669"/>
    <property type="project" value="InterPro"/>
</dbReference>
<organism evidence="12">
    <name type="scientific">Psilocybe cubensis</name>
    <name type="common">Psychedelic mushroom</name>
    <name type="synonym">Stropharia cubensis</name>
    <dbReference type="NCBI Taxonomy" id="181762"/>
    <lineage>
        <taxon>Eukaryota</taxon>
        <taxon>Fungi</taxon>
        <taxon>Dikarya</taxon>
        <taxon>Basidiomycota</taxon>
        <taxon>Agaricomycotina</taxon>
        <taxon>Agaricomycetes</taxon>
        <taxon>Agaricomycetidae</taxon>
        <taxon>Agaricales</taxon>
        <taxon>Agaricineae</taxon>
        <taxon>Strophariaceae</taxon>
        <taxon>Psilocybe</taxon>
    </lineage>
</organism>
<dbReference type="SUPFAM" id="SSF48264">
    <property type="entry name" value="Cytochrome P450"/>
    <property type="match status" value="1"/>
</dbReference>
<evidence type="ECO:0000256" key="6">
    <source>
        <dbReference type="ARBA" id="ARBA00022723"/>
    </source>
</evidence>
<evidence type="ECO:0000313" key="12">
    <source>
        <dbReference type="EMBL" id="KAG5162967.1"/>
    </source>
</evidence>
<protein>
    <submittedName>
        <fullName evidence="12">Uncharacterized protein</fullName>
    </submittedName>
</protein>
<comment type="subcellular location">
    <subcellularLocation>
        <location evidence="2">Membrane</location>
        <topology evidence="2">Single-pass membrane protein</topology>
    </subcellularLocation>
</comment>
<proteinExistence type="inferred from homology"/>
<keyword evidence="6" id="KW-0479">Metal-binding</keyword>
<dbReference type="GO" id="GO:0016705">
    <property type="term" value="F:oxidoreductase activity, acting on paired donors, with incorporation or reduction of molecular oxygen"/>
    <property type="evidence" value="ECO:0007669"/>
    <property type="project" value="InterPro"/>
</dbReference>
<dbReference type="InterPro" id="IPR050364">
    <property type="entry name" value="Cytochrome_P450_fung"/>
</dbReference>
<evidence type="ECO:0000256" key="4">
    <source>
        <dbReference type="ARBA" id="ARBA00022617"/>
    </source>
</evidence>
<keyword evidence="9" id="KW-0408">Iron</keyword>
<evidence type="ECO:0000256" key="3">
    <source>
        <dbReference type="ARBA" id="ARBA00010617"/>
    </source>
</evidence>
<keyword evidence="8" id="KW-0560">Oxidoreductase</keyword>
<dbReference type="AlphaFoldDB" id="A0A8H7XLF7"/>
<evidence type="ECO:0000256" key="1">
    <source>
        <dbReference type="ARBA" id="ARBA00001971"/>
    </source>
</evidence>
<accession>A0A8H7XLF7</accession>
<dbReference type="Pfam" id="PF00067">
    <property type="entry name" value="p450"/>
    <property type="match status" value="1"/>
</dbReference>
<dbReference type="PANTHER" id="PTHR46300:SF2">
    <property type="entry name" value="CYTOCHROME P450 MONOOXYGENASE ALNH-RELATED"/>
    <property type="match status" value="1"/>
</dbReference>
<comment type="cofactor">
    <cofactor evidence="1">
        <name>heme</name>
        <dbReference type="ChEBI" id="CHEBI:30413"/>
    </cofactor>
</comment>
<dbReference type="Gene3D" id="1.10.630.10">
    <property type="entry name" value="Cytochrome P450"/>
    <property type="match status" value="1"/>
</dbReference>
<dbReference type="PANTHER" id="PTHR46300">
    <property type="entry name" value="P450, PUTATIVE (EUROFUNG)-RELATED-RELATED"/>
    <property type="match status" value="1"/>
</dbReference>
<gene>
    <name evidence="12" type="ORF">JR316_012355</name>
</gene>
<comment type="caution">
    <text evidence="12">The sequence shown here is derived from an EMBL/GenBank/DDBJ whole genome shotgun (WGS) entry which is preliminary data.</text>
</comment>
<keyword evidence="4" id="KW-0349">Heme</keyword>
<keyword evidence="11" id="KW-0472">Membrane</keyword>
<evidence type="ECO:0000256" key="9">
    <source>
        <dbReference type="ARBA" id="ARBA00023004"/>
    </source>
</evidence>
<comment type="similarity">
    <text evidence="3">Belongs to the cytochrome P450 family.</text>
</comment>
<evidence type="ECO:0000256" key="11">
    <source>
        <dbReference type="ARBA" id="ARBA00023136"/>
    </source>
</evidence>
<evidence type="ECO:0000256" key="7">
    <source>
        <dbReference type="ARBA" id="ARBA00022989"/>
    </source>
</evidence>
<keyword evidence="10" id="KW-0503">Monooxygenase</keyword>
<name>A0A8H7XLF7_PSICU</name>
<reference evidence="12" key="1">
    <citation type="submission" date="2021-02" db="EMBL/GenBank/DDBJ databases">
        <title>Psilocybe cubensis genome.</title>
        <authorList>
            <person name="Mckernan K.J."/>
            <person name="Crawford S."/>
            <person name="Trippe A."/>
            <person name="Kane L.T."/>
            <person name="Mclaughlin S."/>
        </authorList>
    </citation>
    <scope>NUCLEOTIDE SEQUENCE [LARGE SCALE GENOMIC DNA]</scope>
    <source>
        <strain evidence="12">MGC-MH-2018</strain>
    </source>
</reference>
<dbReference type="InterPro" id="IPR036396">
    <property type="entry name" value="Cyt_P450_sf"/>
</dbReference>
<dbReference type="InterPro" id="IPR001128">
    <property type="entry name" value="Cyt_P450"/>
</dbReference>
<evidence type="ECO:0000256" key="8">
    <source>
        <dbReference type="ARBA" id="ARBA00023002"/>
    </source>
</evidence>
<keyword evidence="5" id="KW-0812">Transmembrane</keyword>
<evidence type="ECO:0000256" key="10">
    <source>
        <dbReference type="ARBA" id="ARBA00023033"/>
    </source>
</evidence>
<dbReference type="EMBL" id="JAFIQS010000017">
    <property type="protein sequence ID" value="KAG5162967.1"/>
    <property type="molecule type" value="Genomic_DNA"/>
</dbReference>